<evidence type="ECO:0000256" key="7">
    <source>
        <dbReference type="SAM" id="MobiDB-lite"/>
    </source>
</evidence>
<evidence type="ECO:0000313" key="11">
    <source>
        <dbReference type="Proteomes" id="UP000242770"/>
    </source>
</evidence>
<dbReference type="InterPro" id="IPR004088">
    <property type="entry name" value="KH_dom_type_1"/>
</dbReference>
<feature type="transmembrane region" description="Helical" evidence="8">
    <location>
        <begin position="530"/>
        <end position="549"/>
    </location>
</feature>
<dbReference type="InterPro" id="IPR011701">
    <property type="entry name" value="MFS"/>
</dbReference>
<feature type="transmembrane region" description="Helical" evidence="8">
    <location>
        <begin position="124"/>
        <end position="142"/>
    </location>
</feature>
<feature type="transmembrane region" description="Helical" evidence="8">
    <location>
        <begin position="148"/>
        <end position="174"/>
    </location>
</feature>
<evidence type="ECO:0000313" key="10">
    <source>
        <dbReference type="EMBL" id="CDS00541.1"/>
    </source>
</evidence>
<keyword evidence="11" id="KW-1185">Reference proteome</keyword>
<dbReference type="PANTHER" id="PTHR23501">
    <property type="entry name" value="MAJOR FACILITATOR SUPERFAMILY"/>
    <property type="match status" value="1"/>
</dbReference>
<keyword evidence="6" id="KW-0175">Coiled coil</keyword>
<keyword evidence="5" id="KW-0694">RNA-binding</keyword>
<reference evidence="11" key="1">
    <citation type="submission" date="2014-06" db="EMBL/GenBank/DDBJ databases">
        <authorList>
            <person name="Berkman P.J."/>
        </authorList>
    </citation>
    <scope>NUCLEOTIDE SEQUENCE [LARGE SCALE GENOMIC DNA]</scope>
</reference>
<dbReference type="CDD" id="cd00105">
    <property type="entry name" value="KH-I"/>
    <property type="match status" value="1"/>
</dbReference>
<feature type="region of interest" description="Disordered" evidence="7">
    <location>
        <begin position="1874"/>
        <end position="1899"/>
    </location>
</feature>
<feature type="coiled-coil region" evidence="6">
    <location>
        <begin position="1809"/>
        <end position="1836"/>
    </location>
</feature>
<dbReference type="STRING" id="49012.A0A0F7RUH1"/>
<feature type="compositionally biased region" description="Polar residues" evidence="7">
    <location>
        <begin position="364"/>
        <end position="380"/>
    </location>
</feature>
<protein>
    <recommendedName>
        <fullName evidence="9">Major facilitator superfamily (MFS) profile domain-containing protein</fullName>
    </recommendedName>
</protein>
<feature type="region of interest" description="Disordered" evidence="7">
    <location>
        <begin position="358"/>
        <end position="413"/>
    </location>
</feature>
<organism evidence="10 11">
    <name type="scientific">Sporisorium scitamineum</name>
    <dbReference type="NCBI Taxonomy" id="49012"/>
    <lineage>
        <taxon>Eukaryota</taxon>
        <taxon>Fungi</taxon>
        <taxon>Dikarya</taxon>
        <taxon>Basidiomycota</taxon>
        <taxon>Ustilaginomycotina</taxon>
        <taxon>Ustilaginomycetes</taxon>
        <taxon>Ustilaginales</taxon>
        <taxon>Ustilaginaceae</taxon>
        <taxon>Sporisorium</taxon>
    </lineage>
</organism>
<comment type="subcellular location">
    <subcellularLocation>
        <location evidence="1">Membrane</location>
        <topology evidence="1">Multi-pass membrane protein</topology>
    </subcellularLocation>
</comment>
<feature type="compositionally biased region" description="Polar residues" evidence="7">
    <location>
        <begin position="1114"/>
        <end position="1125"/>
    </location>
</feature>
<dbReference type="SMART" id="SM00322">
    <property type="entry name" value="KH"/>
    <property type="match status" value="11"/>
</dbReference>
<evidence type="ECO:0000256" key="1">
    <source>
        <dbReference type="ARBA" id="ARBA00004141"/>
    </source>
</evidence>
<dbReference type="Proteomes" id="UP000242770">
    <property type="component" value="Unassembled WGS sequence"/>
</dbReference>
<dbReference type="InterPro" id="IPR004087">
    <property type="entry name" value="KH_dom"/>
</dbReference>
<gene>
    <name evidence="10" type="primary">SSCI45540.1</name>
</gene>
<dbReference type="PROSITE" id="PS50084">
    <property type="entry name" value="KH_TYPE_1"/>
    <property type="match status" value="7"/>
</dbReference>
<feature type="compositionally biased region" description="Acidic residues" evidence="7">
    <location>
        <begin position="2234"/>
        <end position="2248"/>
    </location>
</feature>
<dbReference type="InterPro" id="IPR036612">
    <property type="entry name" value="KH_dom_type_1_sf"/>
</dbReference>
<dbReference type="FunFam" id="1.20.1250.20:FF:000796">
    <property type="entry name" value="Related to siderophore iron transporter mirc"/>
    <property type="match status" value="1"/>
</dbReference>
<feature type="domain" description="Major facilitator superfamily (MFS) profile" evidence="9">
    <location>
        <begin position="465"/>
        <end position="969"/>
    </location>
</feature>
<keyword evidence="2 8" id="KW-0812">Transmembrane</keyword>
<evidence type="ECO:0000256" key="5">
    <source>
        <dbReference type="PROSITE-ProRule" id="PRU00117"/>
    </source>
</evidence>
<feature type="region of interest" description="Disordered" evidence="7">
    <location>
        <begin position="1263"/>
        <end position="1285"/>
    </location>
</feature>
<dbReference type="InterPro" id="IPR025187">
    <property type="entry name" value="DUF4112"/>
</dbReference>
<feature type="transmembrane region" description="Helical" evidence="8">
    <location>
        <begin position="460"/>
        <end position="477"/>
    </location>
</feature>
<dbReference type="PROSITE" id="PS50850">
    <property type="entry name" value="MFS"/>
    <property type="match status" value="1"/>
</dbReference>
<evidence type="ECO:0000256" key="3">
    <source>
        <dbReference type="ARBA" id="ARBA00022989"/>
    </source>
</evidence>
<feature type="transmembrane region" description="Helical" evidence="8">
    <location>
        <begin position="832"/>
        <end position="854"/>
    </location>
</feature>
<feature type="region of interest" description="Disordered" evidence="7">
    <location>
        <begin position="2207"/>
        <end position="2270"/>
    </location>
</feature>
<feature type="transmembrane region" description="Helical" evidence="8">
    <location>
        <begin position="807"/>
        <end position="826"/>
    </location>
</feature>
<feature type="compositionally biased region" description="Polar residues" evidence="7">
    <location>
        <begin position="1276"/>
        <end position="1285"/>
    </location>
</feature>
<feature type="region of interest" description="Disordered" evidence="7">
    <location>
        <begin position="262"/>
        <end position="344"/>
    </location>
</feature>
<evidence type="ECO:0000256" key="6">
    <source>
        <dbReference type="SAM" id="Coils"/>
    </source>
</evidence>
<feature type="transmembrane region" description="Helical" evidence="8">
    <location>
        <begin position="735"/>
        <end position="759"/>
    </location>
</feature>
<feature type="compositionally biased region" description="Basic and acidic residues" evidence="7">
    <location>
        <begin position="319"/>
        <end position="328"/>
    </location>
</feature>
<proteinExistence type="predicted"/>
<name>A0A0F7RUH1_9BASI</name>
<dbReference type="GO" id="GO:0003723">
    <property type="term" value="F:RNA binding"/>
    <property type="evidence" value="ECO:0007669"/>
    <property type="project" value="UniProtKB-UniRule"/>
</dbReference>
<dbReference type="Pfam" id="PF00013">
    <property type="entry name" value="KH_1"/>
    <property type="match status" value="5"/>
</dbReference>
<dbReference type="GO" id="GO:0005886">
    <property type="term" value="C:plasma membrane"/>
    <property type="evidence" value="ECO:0007669"/>
    <property type="project" value="TreeGrafter"/>
</dbReference>
<feature type="transmembrane region" description="Helical" evidence="8">
    <location>
        <begin position="672"/>
        <end position="693"/>
    </location>
</feature>
<evidence type="ECO:0000256" key="4">
    <source>
        <dbReference type="ARBA" id="ARBA00023136"/>
    </source>
</evidence>
<feature type="compositionally biased region" description="Basic and acidic residues" evidence="7">
    <location>
        <begin position="391"/>
        <end position="401"/>
    </location>
</feature>
<dbReference type="InterPro" id="IPR020846">
    <property type="entry name" value="MFS_dom"/>
</dbReference>
<dbReference type="GO" id="GO:0022857">
    <property type="term" value="F:transmembrane transporter activity"/>
    <property type="evidence" value="ECO:0007669"/>
    <property type="project" value="InterPro"/>
</dbReference>
<feature type="transmembrane region" description="Helical" evidence="8">
    <location>
        <begin position="705"/>
        <end position="723"/>
    </location>
</feature>
<evidence type="ECO:0000259" key="9">
    <source>
        <dbReference type="PROSITE" id="PS50850"/>
    </source>
</evidence>
<feature type="transmembrane region" description="Helical" evidence="8">
    <location>
        <begin position="618"/>
        <end position="640"/>
    </location>
</feature>
<feature type="region of interest" description="Disordered" evidence="7">
    <location>
        <begin position="211"/>
        <end position="244"/>
    </location>
</feature>
<dbReference type="Gene3D" id="3.30.1370.10">
    <property type="entry name" value="K Homology domain, type 1"/>
    <property type="match status" value="9"/>
</dbReference>
<feature type="region of interest" description="Disordered" evidence="7">
    <location>
        <begin position="1099"/>
        <end position="1148"/>
    </location>
</feature>
<dbReference type="SUPFAM" id="SSF54791">
    <property type="entry name" value="Eukaryotic type KH-domain (KH-domain type I)"/>
    <property type="match status" value="9"/>
</dbReference>
<feature type="transmembrane region" description="Helical" evidence="8">
    <location>
        <begin position="587"/>
        <end position="606"/>
    </location>
</feature>
<sequence>MLQTPLTWAATKLVAYVFPVDKGPRPRSTLDQVEPAEALDSHDWRNRDEARRTLRGWNAPRQPFEPRYWPLLHPPHNNQEAQHLYNHIRTVAWYLDSIPLLGSRLPFNIGVESIVGVVPGVGDYVELFMGFYQIVLCSLYGLPWSVLLWMLFSIVVYCMVGIVPIIGDALDVLFKANLRKLRLLEDHLYQSGGKCGAGIFYIEFPPSDQFIPPKPTSGSPPTSPSPPAARYIGASDAKRRSTKEPRAYFLSLPSSIADAGATAVAGPSCQDRPDNETGLNRQEAAEDIRQHKPQTPAQQLVEVEAYSIPEQPRSITEQSETRKPDASELRSPAFQPTDHEQPAEMPAAVHQMLSPKSLAAEPSLPNNGTAFEASQASTWNARKPPLQVEDEQPRVSWHDTTRTSPSSLVRPDAKRLRRNVGDVDEDVDDDFEDQRLLKGMWTERDREWENPRALWRRRRGLYLLVYSAIFCVAYVTSLDSNTGYLYLNFACSEYGALASFSTVTIVQQMVFAIAKPPIAKLSDVVGRPQAYVLSLVFYVCGYIIVVTTASLRSLIGGICLQSAGTTGIQVLQSIIIADTTTAKWRGLVIGIVNLPFLINFAVAGPMVDLVMRHGGWRFGFAIWTVVVPIAATPLLLTLLVGQRRARRAGLATRSSLTDKPWRQALRQLARELDLLGLLLFTGSWLLILLPLTLAGHGERQAEVPMATFVLGGVGLLVVFGWWETRASVPILPYQFLTNSAVVCTCVVGVLDFASFYISWTFLSSFVQILKGWDQTKTGYFATTQNVTSTITGIVVGSLMAMMRRYKVLLMIGLVVRLVGVTLMVRYRTADDPTFMLVLCQLLQGIGGGSIAITMQVAVQVTVRHADVAIVTALELLTTEIGAAIGSATAGWMFRTYLPTKLAANLPNMDADELKLVYGSLQKALSYPIGTAERSGIIQSWVEVMRMLSIVAMITLVPAVFLGLAIPDTALPDVHGHSDITLGMGLVVGDNQGNANAGLLASTRSKRNRSASRNRFPDLNCIFDNGNEQFDVYKQSPESVWRGGVQSHQAQLAQADAAAELPPMADPFPSLVRDPFPPEPVAAPSSASASAAAVLNASNNGATSATNGRAHGSARSKQPDFSSESAFPSLGAGTNPAKGQWGNKGSTWNGSAPVIQRSVAQQTFSLTLSHESVAKLSTVMSKVQNKYRGVKIEASTTRKTGTTTFVLKAADDAVVKNAKREITVLLAKHVSTQIMIPASLRAFVIGTKGKNLKAITEQTGVKVNVPPRDPAADAESDANQRNNTIDYDNDEQIPVTLEGDEINVKQAQAMIQSIVAERTSKITQRLTHIDHIFYPFIAGPKGANAAQLEKQAGEGEISVRVPPRAAFLHGKDAADDDSAEPKRERDLAIIVSGDREKVAKAVASIEAQVEDMKNSFRTLAISIPKRQHRFLVGDAANDILASTSCSVELAAIDDPSDSVTIRGPQSQLPLALTAAMEKANAVRVEVVDVVAAHRSLAKDRVGHAKHVLRWLSVGGKIPRSPTVQVYLPRPAIVESTGNVQIEIVGSDAAEVSKLRETVQNLVKSVPPTFIEEIDVDPLLHRFIIGKKGQGLKPYEARGVDVLFPPASSSTDGDSRSDVLLVLAGSAVVAGLPADRKARDAKAAEILEAVKQDIQKAQVAAADIRNETLTVPAKLHRAILGPNGTTLNAVIGEDKLVAVKLGSSKAASADKSGNSLSEDSILVRGPSSEVERVVKELKRIAAEAEQDNIINGYVAEFSVDANHVPHLVGRGGSAITKLREELGVRIDLGEPSSADGADGAKKGRKAISTTKVVLTGRKENVEEAKKRLQTQVERLADETTVTLKIPQEMHGSFIGQGGKYVTRLQDTYAVRINFPNANAQSGTSTPTEGADDKPAGARVNQKPNEVIIKGGKKGVEGAKAELLELLEYEKEHNNVTVLNVSTKSIARIMGKGGATIKQIRDESEAQVDVDREDNEKDGTTSIKIRGTKKAIAAAKKAIEAISSEVDAEQVYTLTIASEHHGILIGPQGSNIRDLIIKAGGPEDTKASSQYVQFPRRNEKDSSTVTVRGPASLAKAIRDELESAAQVLASRVVYGVVVAPQAQRMLIGRGGSRQSELQTQYAVRLVFPGWKEYASTGEPINKAELAGGDDLTIVKIVGAEERCKALAEEIRSSFASVSKTIDVPRSVHARIATPQFFRQLRSDFGVSVDTPRDSAAAASTPAASVKNGTKTSSARIDDDDEGEDNEFELEELSSAASGSEKVSWSLTGKDEGSLQKAEKRIQTAIKDAGNASHQGKLWLAPSAVPRIIGRGGSGLMNIQNESGAAVEIPRDAGGLCIIRGSKGAVLHAKELIKGVASSSRG</sequence>
<dbReference type="EMBL" id="CCFA01002733">
    <property type="protein sequence ID" value="CDS00541.1"/>
    <property type="molecule type" value="Genomic_DNA"/>
</dbReference>
<dbReference type="PANTHER" id="PTHR23501:SF87">
    <property type="entry name" value="SIDEROPHORE IRON TRANSPORTER 2"/>
    <property type="match status" value="1"/>
</dbReference>
<dbReference type="Pfam" id="PF13430">
    <property type="entry name" value="DUF4112"/>
    <property type="match status" value="1"/>
</dbReference>
<feature type="transmembrane region" description="Helical" evidence="8">
    <location>
        <begin position="943"/>
        <end position="965"/>
    </location>
</feature>
<keyword evidence="4 8" id="KW-0472">Membrane</keyword>
<feature type="region of interest" description="Disordered" evidence="7">
    <location>
        <begin position="1061"/>
        <end position="1083"/>
    </location>
</feature>
<dbReference type="InterPro" id="IPR036259">
    <property type="entry name" value="MFS_trans_sf"/>
</dbReference>
<dbReference type="Gene3D" id="1.20.1250.20">
    <property type="entry name" value="MFS general substrate transporter like domains"/>
    <property type="match status" value="2"/>
</dbReference>
<dbReference type="CDD" id="cd22408">
    <property type="entry name" value="KH-I_Vigilin_rpt4"/>
    <property type="match status" value="1"/>
</dbReference>
<accession>A0A0F7RUH1</accession>
<feature type="compositionally biased region" description="Low complexity" evidence="7">
    <location>
        <begin position="2211"/>
        <end position="2221"/>
    </location>
</feature>
<feature type="compositionally biased region" description="Polar residues" evidence="7">
    <location>
        <begin position="1874"/>
        <end position="1885"/>
    </location>
</feature>
<evidence type="ECO:0000256" key="8">
    <source>
        <dbReference type="SAM" id="Phobius"/>
    </source>
</evidence>
<dbReference type="Pfam" id="PF07690">
    <property type="entry name" value="MFS_1"/>
    <property type="match status" value="2"/>
</dbReference>
<dbReference type="SUPFAM" id="SSF103473">
    <property type="entry name" value="MFS general substrate transporter"/>
    <property type="match status" value="1"/>
</dbReference>
<keyword evidence="3 8" id="KW-1133">Transmembrane helix</keyword>
<evidence type="ECO:0000256" key="2">
    <source>
        <dbReference type="ARBA" id="ARBA00022692"/>
    </source>
</evidence>